<gene>
    <name evidence="1" type="ORF">QM481_10830</name>
</gene>
<evidence type="ECO:0000313" key="2">
    <source>
        <dbReference type="Proteomes" id="UP001225761"/>
    </source>
</evidence>
<sequence>MASIINIHAPGAIKQGDVIFAFKFDEKSTWTLAICEINSQKVLFAKHTSSSTFEPMNPTILEGSGWFNETGIAEYAKSLKPFALPATQTVGMTYTVSDKEIGLYADGKGAISNVPFAAKDTSDIIKEVLGGSSVSASTEGSPEAATPFYKKPLNYVLAGLAILAGYFAWKSFSNEDED</sequence>
<comment type="caution">
    <text evidence="1">The sequence shown here is derived from an EMBL/GenBank/DDBJ whole genome shotgun (WGS) entry which is preliminary data.</text>
</comment>
<keyword evidence="2" id="KW-1185">Reference proteome</keyword>
<evidence type="ECO:0000313" key="1">
    <source>
        <dbReference type="EMBL" id="MDI9875020.1"/>
    </source>
</evidence>
<dbReference type="EMBL" id="JASHIE010000006">
    <property type="protein sequence ID" value="MDI9875020.1"/>
    <property type="molecule type" value="Genomic_DNA"/>
</dbReference>
<organism evidence="1 2">
    <name type="scientific">Flectobacillus rivi</name>
    <dbReference type="NCBI Taxonomy" id="2984209"/>
    <lineage>
        <taxon>Bacteria</taxon>
        <taxon>Pseudomonadati</taxon>
        <taxon>Bacteroidota</taxon>
        <taxon>Cytophagia</taxon>
        <taxon>Cytophagales</taxon>
        <taxon>Flectobacillaceae</taxon>
        <taxon>Flectobacillus</taxon>
    </lineage>
</organism>
<protein>
    <submittedName>
        <fullName evidence="1">Uncharacterized protein</fullName>
    </submittedName>
</protein>
<accession>A0ABT6Z1V6</accession>
<reference evidence="1 2" key="1">
    <citation type="submission" date="2023-05" db="EMBL/GenBank/DDBJ databases">
        <title>Novel species of genus Flectobacillus isolated from stream in China.</title>
        <authorList>
            <person name="Lu H."/>
        </authorList>
    </citation>
    <scope>NUCLEOTIDE SEQUENCE [LARGE SCALE GENOMIC DNA]</scope>
    <source>
        <strain evidence="1 2">LFS242W</strain>
    </source>
</reference>
<dbReference type="Proteomes" id="UP001225761">
    <property type="component" value="Unassembled WGS sequence"/>
</dbReference>
<dbReference type="RefSeq" id="WP_283381777.1">
    <property type="nucleotide sequence ID" value="NZ_JASHIE010000006.1"/>
</dbReference>
<proteinExistence type="predicted"/>
<name>A0ABT6Z1V6_9BACT</name>